<dbReference type="SUPFAM" id="SSF46785">
    <property type="entry name" value="Winged helix' DNA-binding domain"/>
    <property type="match status" value="1"/>
</dbReference>
<feature type="domain" description="HTH lysR-type" evidence="5">
    <location>
        <begin position="1"/>
        <end position="33"/>
    </location>
</feature>
<evidence type="ECO:0000313" key="7">
    <source>
        <dbReference type="Proteomes" id="UP000785625"/>
    </source>
</evidence>
<dbReference type="PROSITE" id="PS50931">
    <property type="entry name" value="HTH_LYSR"/>
    <property type="match status" value="1"/>
</dbReference>
<dbReference type="PANTHER" id="PTHR30346">
    <property type="entry name" value="TRANSCRIPTIONAL DUAL REGULATOR HCAR-RELATED"/>
    <property type="match status" value="1"/>
</dbReference>
<dbReference type="Proteomes" id="UP000785625">
    <property type="component" value="Unassembled WGS sequence"/>
</dbReference>
<evidence type="ECO:0000259" key="5">
    <source>
        <dbReference type="PROSITE" id="PS50931"/>
    </source>
</evidence>
<name>A0ABS2H0N8_9LACO</name>
<dbReference type="PANTHER" id="PTHR30346:SF0">
    <property type="entry name" value="HCA OPERON TRANSCRIPTIONAL ACTIVATOR HCAR"/>
    <property type="match status" value="1"/>
</dbReference>
<proteinExistence type="inferred from homology"/>
<keyword evidence="7" id="KW-1185">Reference proteome</keyword>
<protein>
    <submittedName>
        <fullName evidence="6">LysR family transcriptional regulator</fullName>
    </submittedName>
</protein>
<evidence type="ECO:0000256" key="2">
    <source>
        <dbReference type="ARBA" id="ARBA00023015"/>
    </source>
</evidence>
<evidence type="ECO:0000256" key="1">
    <source>
        <dbReference type="ARBA" id="ARBA00009437"/>
    </source>
</evidence>
<dbReference type="EMBL" id="JACJKU010000049">
    <property type="protein sequence ID" value="MBM6940949.1"/>
    <property type="molecule type" value="Genomic_DNA"/>
</dbReference>
<reference evidence="6 7" key="1">
    <citation type="journal article" date="2021" name="Sci. Rep.">
        <title>The distribution of antibiotic resistance genes in chicken gut microbiota commensals.</title>
        <authorList>
            <person name="Juricova H."/>
            <person name="Matiasovicova J."/>
            <person name="Kubasova T."/>
            <person name="Cejkova D."/>
            <person name="Rychlik I."/>
        </authorList>
    </citation>
    <scope>NUCLEOTIDE SEQUENCE [LARGE SCALE GENOMIC DNA]</scope>
    <source>
        <strain evidence="6 7">An574</strain>
    </source>
</reference>
<gene>
    <name evidence="6" type="ORF">H5975_05600</name>
</gene>
<evidence type="ECO:0000256" key="3">
    <source>
        <dbReference type="ARBA" id="ARBA00023125"/>
    </source>
</evidence>
<dbReference type="Pfam" id="PF00126">
    <property type="entry name" value="HTH_1"/>
    <property type="match status" value="1"/>
</dbReference>
<dbReference type="InterPro" id="IPR000847">
    <property type="entry name" value="LysR_HTH_N"/>
</dbReference>
<evidence type="ECO:0000256" key="4">
    <source>
        <dbReference type="ARBA" id="ARBA00023163"/>
    </source>
</evidence>
<dbReference type="InterPro" id="IPR036388">
    <property type="entry name" value="WH-like_DNA-bd_sf"/>
</dbReference>
<comment type="caution">
    <text evidence="6">The sequence shown here is derived from an EMBL/GenBank/DDBJ whole genome shotgun (WGS) entry which is preliminary data.</text>
</comment>
<keyword evidence="4" id="KW-0804">Transcription</keyword>
<keyword evidence="3" id="KW-0238">DNA-binding</keyword>
<keyword evidence="2" id="KW-0805">Transcription regulation</keyword>
<comment type="similarity">
    <text evidence="1">Belongs to the LysR transcriptional regulatory family.</text>
</comment>
<organism evidence="6 7">
    <name type="scientific">Limosilactobacillus coleohominis</name>
    <dbReference type="NCBI Taxonomy" id="181675"/>
    <lineage>
        <taxon>Bacteria</taxon>
        <taxon>Bacillati</taxon>
        <taxon>Bacillota</taxon>
        <taxon>Bacilli</taxon>
        <taxon>Lactobacillales</taxon>
        <taxon>Lactobacillaceae</taxon>
        <taxon>Limosilactobacillus</taxon>
    </lineage>
</organism>
<dbReference type="InterPro" id="IPR036390">
    <property type="entry name" value="WH_DNA-bd_sf"/>
</dbReference>
<accession>A0ABS2H0N8</accession>
<dbReference type="RefSeq" id="WP_204785230.1">
    <property type="nucleotide sequence ID" value="NZ_CALVGD010000112.1"/>
</dbReference>
<sequence>MITQPTITRGLQKLESEFGVPLFNRQPNRLTLTKAGQMAAEGAKKLLDDNQKLVDRVKNYAESQRVIWIGGTAPGPLIVANQLDIPHLDVASETGNFILVNDVTSLLENHEDTLILSHEEVQTNDVESIYIGKERLDVNIDQFTLLANHQSVKFSDLKDMSFIVLSDIGPWRQIIQDQIPGAKFLYQGEMAALQEITRYSNFPYFSTSVTELSNHKRIDDDDRTRVVISDEAAQMEFYAVYLKKDRRLVTPVVKALTKLWSK</sequence>
<evidence type="ECO:0000313" key="6">
    <source>
        <dbReference type="EMBL" id="MBM6940949.1"/>
    </source>
</evidence>
<dbReference type="Gene3D" id="1.10.10.10">
    <property type="entry name" value="Winged helix-like DNA-binding domain superfamily/Winged helix DNA-binding domain"/>
    <property type="match status" value="1"/>
</dbReference>